<sequence length="104" mass="11221">VDGNELLCHHQGAALHRKQSDVVIQGGCYEIRSSLNDPKTSMVNGLGSTVRSTFHGGQIRDRRPPSHAPPASPTPSHDASPLPHVRSRAPSNLLSKITSKLTRK</sequence>
<protein>
    <submittedName>
        <fullName evidence="2">Uncharacterized protein</fullName>
    </submittedName>
</protein>
<gene>
    <name evidence="2" type="ORF">GOODEAATRI_031331</name>
</gene>
<dbReference type="Proteomes" id="UP001476798">
    <property type="component" value="Unassembled WGS sequence"/>
</dbReference>
<name>A0ABV0PIV0_9TELE</name>
<proteinExistence type="predicted"/>
<feature type="compositionally biased region" description="Polar residues" evidence="1">
    <location>
        <begin position="89"/>
        <end position="104"/>
    </location>
</feature>
<feature type="region of interest" description="Disordered" evidence="1">
    <location>
        <begin position="46"/>
        <end position="104"/>
    </location>
</feature>
<evidence type="ECO:0000313" key="3">
    <source>
        <dbReference type="Proteomes" id="UP001476798"/>
    </source>
</evidence>
<feature type="non-terminal residue" evidence="2">
    <location>
        <position position="1"/>
    </location>
</feature>
<accession>A0ABV0PIV0</accession>
<comment type="caution">
    <text evidence="2">The sequence shown here is derived from an EMBL/GenBank/DDBJ whole genome shotgun (WGS) entry which is preliminary data.</text>
</comment>
<keyword evidence="3" id="KW-1185">Reference proteome</keyword>
<evidence type="ECO:0000256" key="1">
    <source>
        <dbReference type="SAM" id="MobiDB-lite"/>
    </source>
</evidence>
<evidence type="ECO:0000313" key="2">
    <source>
        <dbReference type="EMBL" id="MEQ2183297.1"/>
    </source>
</evidence>
<reference evidence="2 3" key="1">
    <citation type="submission" date="2021-06" db="EMBL/GenBank/DDBJ databases">
        <authorList>
            <person name="Palmer J.M."/>
        </authorList>
    </citation>
    <scope>NUCLEOTIDE SEQUENCE [LARGE SCALE GENOMIC DNA]</scope>
    <source>
        <strain evidence="2 3">GA_2019</strain>
        <tissue evidence="2">Muscle</tissue>
    </source>
</reference>
<dbReference type="EMBL" id="JAHRIO010075249">
    <property type="protein sequence ID" value="MEQ2183297.1"/>
    <property type="molecule type" value="Genomic_DNA"/>
</dbReference>
<organism evidence="2 3">
    <name type="scientific">Goodea atripinnis</name>
    <dbReference type="NCBI Taxonomy" id="208336"/>
    <lineage>
        <taxon>Eukaryota</taxon>
        <taxon>Metazoa</taxon>
        <taxon>Chordata</taxon>
        <taxon>Craniata</taxon>
        <taxon>Vertebrata</taxon>
        <taxon>Euteleostomi</taxon>
        <taxon>Actinopterygii</taxon>
        <taxon>Neopterygii</taxon>
        <taxon>Teleostei</taxon>
        <taxon>Neoteleostei</taxon>
        <taxon>Acanthomorphata</taxon>
        <taxon>Ovalentaria</taxon>
        <taxon>Atherinomorphae</taxon>
        <taxon>Cyprinodontiformes</taxon>
        <taxon>Goodeidae</taxon>
        <taxon>Goodea</taxon>
    </lineage>
</organism>